<keyword evidence="1" id="KW-0813">Transport</keyword>
<dbReference type="Pfam" id="PF00005">
    <property type="entry name" value="ABC_tran"/>
    <property type="match status" value="2"/>
</dbReference>
<keyword evidence="3" id="KW-0547">Nucleotide-binding</keyword>
<dbReference type="InterPro" id="IPR003593">
    <property type="entry name" value="AAA+_ATPase"/>
</dbReference>
<dbReference type="KEGG" id="psim:KR76_23165"/>
<name>A0A0A1DQU1_NOCSI</name>
<dbReference type="CDD" id="cd03216">
    <property type="entry name" value="ABC_Carb_Monos_I"/>
    <property type="match status" value="1"/>
</dbReference>
<dbReference type="SMART" id="SM00382">
    <property type="entry name" value="AAA"/>
    <property type="match status" value="2"/>
</dbReference>
<evidence type="ECO:0000256" key="3">
    <source>
        <dbReference type="ARBA" id="ARBA00022741"/>
    </source>
</evidence>
<dbReference type="RefSeq" id="WP_038681698.1">
    <property type="nucleotide sequence ID" value="NZ_BJMC01000014.1"/>
</dbReference>
<evidence type="ECO:0000256" key="2">
    <source>
        <dbReference type="ARBA" id="ARBA00022737"/>
    </source>
</evidence>
<dbReference type="HOGENOM" id="CLU_000604_92_3_11"/>
<dbReference type="PANTHER" id="PTHR43790">
    <property type="entry name" value="CARBOHYDRATE TRANSPORT ATP-BINDING PROTEIN MG119-RELATED"/>
    <property type="match status" value="1"/>
</dbReference>
<sequence length="507" mass="53859">MTTDDAAALELRGIVKTFPGQRALDGVDFTVARGEIHALLGHNGSGKSTLIKVLSGFHQPDTGHCSVAGSRLRFGDGVAVSRAGVRIIHQDIGLVDELSVLENLRLGVGTYRAGTLGAIRWRDERAAARARLDDLGLGHIDPAAEVAGLSAVERTEVAIARAIDDPDAIRVLVLDEASAALPEEQVQHLFRLVRTLAARGVGVVYVTHRLEEVVDLADRVTVLRDGAVVLQESVSALTREDLARVIAGSEVEAVHTSDRAAGRTTGAPVLELAGVVAGRELAGASLTLREGEVLGVAGLAGSGVHEVVRLLQGRSALRSGAVLVGGAPVPRPGVRSLRRLGVAVLPGERDQKRITGMTLAENITIADLSPYWRGGRFRHRAERADAVALVERYRIRPPDVQRPIELLSGGNAQKAYVARLLRTAPRVLVMEEPTHGVDVGGTAEILRLLVEAARNEGTAVLLCSSDTDDLAATCDRVLVLRDGVVADELTDKEITRERIVELCYAAG</sequence>
<dbReference type="GO" id="GO:0005524">
    <property type="term" value="F:ATP binding"/>
    <property type="evidence" value="ECO:0007669"/>
    <property type="project" value="UniProtKB-KW"/>
</dbReference>
<dbReference type="Gene3D" id="3.40.50.300">
    <property type="entry name" value="P-loop containing nucleotide triphosphate hydrolases"/>
    <property type="match status" value="2"/>
</dbReference>
<organism evidence="5 6">
    <name type="scientific">Nocardioides simplex</name>
    <name type="common">Arthrobacter simplex</name>
    <dbReference type="NCBI Taxonomy" id="2045"/>
    <lineage>
        <taxon>Bacteria</taxon>
        <taxon>Bacillati</taxon>
        <taxon>Actinomycetota</taxon>
        <taxon>Actinomycetes</taxon>
        <taxon>Propionibacteriales</taxon>
        <taxon>Nocardioidaceae</taxon>
        <taxon>Pimelobacter</taxon>
    </lineage>
</organism>
<dbReference type="InterPro" id="IPR050107">
    <property type="entry name" value="ABC_carbohydrate_import_ATPase"/>
</dbReference>
<dbReference type="SUPFAM" id="SSF52540">
    <property type="entry name" value="P-loop containing nucleoside triphosphate hydrolases"/>
    <property type="match status" value="2"/>
</dbReference>
<keyword evidence="2" id="KW-0677">Repeat</keyword>
<dbReference type="eggNOG" id="COG1129">
    <property type="taxonomic scope" value="Bacteria"/>
</dbReference>
<evidence type="ECO:0000313" key="6">
    <source>
        <dbReference type="Proteomes" id="UP000030300"/>
    </source>
</evidence>
<dbReference type="EMBL" id="CP009896">
    <property type="protein sequence ID" value="AIY18952.1"/>
    <property type="molecule type" value="Genomic_DNA"/>
</dbReference>
<reference evidence="5 6" key="1">
    <citation type="journal article" date="2015" name="Genome Announc.">
        <title>Complete Genome Sequence of Steroid-Transforming Nocardioides simplex VKM Ac-2033D.</title>
        <authorList>
            <person name="Shtratnikova V.Y."/>
            <person name="Schelkunov M.I."/>
            <person name="Pekov Y.A."/>
            <person name="Fokina V.V."/>
            <person name="Logacheva M.D."/>
            <person name="Sokolov S.L."/>
            <person name="Bragin E.Y."/>
            <person name="Ashapkin V.V."/>
            <person name="Donova M.V."/>
        </authorList>
    </citation>
    <scope>NUCLEOTIDE SEQUENCE [LARGE SCALE GENOMIC DNA]</scope>
    <source>
        <strain evidence="5 6">VKM Ac-2033D</strain>
    </source>
</reference>
<evidence type="ECO:0000256" key="4">
    <source>
        <dbReference type="ARBA" id="ARBA00022840"/>
    </source>
</evidence>
<dbReference type="GO" id="GO:0016887">
    <property type="term" value="F:ATP hydrolysis activity"/>
    <property type="evidence" value="ECO:0007669"/>
    <property type="project" value="InterPro"/>
</dbReference>
<dbReference type="PROSITE" id="PS50893">
    <property type="entry name" value="ABC_TRANSPORTER_2"/>
    <property type="match status" value="2"/>
</dbReference>
<dbReference type="GeneID" id="96611675"/>
<dbReference type="AlphaFoldDB" id="A0A0A1DQU1"/>
<dbReference type="STRING" id="2045.KR76_23165"/>
<keyword evidence="4 5" id="KW-0067">ATP-binding</keyword>
<protein>
    <submittedName>
        <fullName evidence="5">Ribose ABC transport system, ATP-binding protein RbsA</fullName>
    </submittedName>
</protein>
<dbReference type="PANTHER" id="PTHR43790:SF9">
    <property type="entry name" value="GALACTOFURANOSE TRANSPORTER ATP-BINDING PROTEIN YTFR"/>
    <property type="match status" value="1"/>
</dbReference>
<dbReference type="OrthoDB" id="3812274at2"/>
<dbReference type="InterPro" id="IPR027417">
    <property type="entry name" value="P-loop_NTPase"/>
</dbReference>
<evidence type="ECO:0000256" key="1">
    <source>
        <dbReference type="ARBA" id="ARBA00022448"/>
    </source>
</evidence>
<keyword evidence="6" id="KW-1185">Reference proteome</keyword>
<gene>
    <name evidence="5" type="ORF">KR76_23165</name>
</gene>
<evidence type="ECO:0000313" key="5">
    <source>
        <dbReference type="EMBL" id="AIY18952.1"/>
    </source>
</evidence>
<proteinExistence type="predicted"/>
<dbReference type="CDD" id="cd03215">
    <property type="entry name" value="ABC_Carb_Monos_II"/>
    <property type="match status" value="1"/>
</dbReference>
<dbReference type="Proteomes" id="UP000030300">
    <property type="component" value="Chromosome"/>
</dbReference>
<dbReference type="InterPro" id="IPR003439">
    <property type="entry name" value="ABC_transporter-like_ATP-bd"/>
</dbReference>
<accession>A0A0A1DQU1</accession>